<dbReference type="EMBL" id="MN739345">
    <property type="protein sequence ID" value="QHS99634.1"/>
    <property type="molecule type" value="Genomic_DNA"/>
</dbReference>
<dbReference type="InterPro" id="IPR010281">
    <property type="entry name" value="DUF885"/>
</dbReference>
<accession>A0A6C0C795</accession>
<dbReference type="AlphaFoldDB" id="A0A6C0C795"/>
<proteinExistence type="predicted"/>
<organism evidence="1">
    <name type="scientific">viral metagenome</name>
    <dbReference type="NCBI Taxonomy" id="1070528"/>
    <lineage>
        <taxon>unclassified sequences</taxon>
        <taxon>metagenomes</taxon>
        <taxon>organismal metagenomes</taxon>
    </lineage>
</organism>
<protein>
    <recommendedName>
        <fullName evidence="2">DUF885 domain-containing protein</fullName>
    </recommendedName>
</protein>
<dbReference type="Pfam" id="PF05960">
    <property type="entry name" value="DUF885"/>
    <property type="match status" value="1"/>
</dbReference>
<reference evidence="1" key="1">
    <citation type="journal article" date="2020" name="Nature">
        <title>Giant virus diversity and host interactions through global metagenomics.</title>
        <authorList>
            <person name="Schulz F."/>
            <person name="Roux S."/>
            <person name="Paez-Espino D."/>
            <person name="Jungbluth S."/>
            <person name="Walsh D.A."/>
            <person name="Denef V.J."/>
            <person name="McMahon K.D."/>
            <person name="Konstantinidis K.T."/>
            <person name="Eloe-Fadrosh E.A."/>
            <person name="Kyrpides N.C."/>
            <person name="Woyke T."/>
        </authorList>
    </citation>
    <scope>NUCLEOTIDE SEQUENCE</scope>
    <source>
        <strain evidence="1">GVMAG-M-3300020187-37</strain>
    </source>
</reference>
<name>A0A6C0C795_9ZZZZ</name>
<evidence type="ECO:0000313" key="1">
    <source>
        <dbReference type="EMBL" id="QHS99634.1"/>
    </source>
</evidence>
<dbReference type="PANTHER" id="PTHR33361">
    <property type="entry name" value="GLR0591 PROTEIN"/>
    <property type="match status" value="1"/>
</dbReference>
<evidence type="ECO:0008006" key="2">
    <source>
        <dbReference type="Google" id="ProtNLM"/>
    </source>
</evidence>
<sequence>MELCDKYLHDLIKLYPPSNDNIDYEEYRNKKNLLPNQYSQDFIIMNNYLNNKYYDILIKKKNKTYYDDVLLYDLKYDRSLKYFNDEYLLDINDNILFFYYDKCFNIKDYDMIMNRLSKLTTITNSMIELLKKGLKNKIYINYLIINNFIDKSKDILSKNDNFNNVPKNIRTKFKKCVDKYLIKNIKKILDFVLNNYIKYSNKNIGLYTYKNGLKCYENICKYNTLSNLTPCIIHDMGIKFLKQDILLKKELGKKLKVKDIDDYVFHNNKFYKTGKEIIKDLTDMRETLYKKLDKYFIDDIKELYDIKSISSVNMDMSAYYTSPNKKEKGKFYINIFNPEKISKYELLTLNIHEGIPGHHYENYLTYKSNLPDYIKESLYSGYSEGWAFYCESLYEYKNDFEYYYSLQYKVERSLRLIIDTGIHYYKWDFDKCFKYMKKYLKYFPDDYIKNQILRYSSNPGQALTYKIGEQVILKLKKDYLKNKNNNIKSFHKILLDIGPCPLDLLIKQFYNIII</sequence>
<dbReference type="PANTHER" id="PTHR33361:SF2">
    <property type="entry name" value="DUF885 DOMAIN-CONTAINING PROTEIN"/>
    <property type="match status" value="1"/>
</dbReference>